<sequence length="64" mass="7146">MYTDELHPMLARIRIAALQSEVRSKSTSPSNVVVRSRRNTVTQVITPDGTPSLAVRRVVSARRN</sequence>
<protein>
    <submittedName>
        <fullName evidence="1">Uncharacterized protein</fullName>
    </submittedName>
</protein>
<dbReference type="Proteomes" id="UP000039046">
    <property type="component" value="Unassembled WGS sequence"/>
</dbReference>
<evidence type="ECO:0000313" key="1">
    <source>
        <dbReference type="EMBL" id="CEJ91463.1"/>
    </source>
</evidence>
<organism evidence="1 2">
    <name type="scientific">[Torrubiella] hemipterigena</name>
    <dbReference type="NCBI Taxonomy" id="1531966"/>
    <lineage>
        <taxon>Eukaryota</taxon>
        <taxon>Fungi</taxon>
        <taxon>Dikarya</taxon>
        <taxon>Ascomycota</taxon>
        <taxon>Pezizomycotina</taxon>
        <taxon>Sordariomycetes</taxon>
        <taxon>Hypocreomycetidae</taxon>
        <taxon>Hypocreales</taxon>
        <taxon>Clavicipitaceae</taxon>
        <taxon>Clavicipitaceae incertae sedis</taxon>
        <taxon>'Torrubiella' clade</taxon>
    </lineage>
</organism>
<keyword evidence="2" id="KW-1185">Reference proteome</keyword>
<reference evidence="1 2" key="1">
    <citation type="journal article" date="2015" name="Genome Announc.">
        <title>Draft Genome Sequence and Gene Annotation of the Entomopathogenic Fungus Verticillium hemipterigenum.</title>
        <authorList>
            <person name="Horn F."/>
            <person name="Habel A."/>
            <person name="Scharf D.H."/>
            <person name="Dworschak J."/>
            <person name="Brakhage A.A."/>
            <person name="Guthke R."/>
            <person name="Hertweck C."/>
            <person name="Linde J."/>
        </authorList>
    </citation>
    <scope>NUCLEOTIDE SEQUENCE [LARGE SCALE GENOMIC DNA]</scope>
</reference>
<name>A0A0A1TL51_9HYPO</name>
<dbReference type="EMBL" id="CDHN01000003">
    <property type="protein sequence ID" value="CEJ91463.1"/>
    <property type="molecule type" value="Genomic_DNA"/>
</dbReference>
<proteinExistence type="predicted"/>
<dbReference type="HOGENOM" id="CLU_205466_0_0_1"/>
<dbReference type="AlphaFoldDB" id="A0A0A1TL51"/>
<gene>
    <name evidence="1" type="ORF">VHEMI07173</name>
</gene>
<accession>A0A0A1TL51</accession>
<evidence type="ECO:0000313" key="2">
    <source>
        <dbReference type="Proteomes" id="UP000039046"/>
    </source>
</evidence>